<dbReference type="EMBL" id="JAWSTH010000041">
    <property type="protein sequence ID" value="MDW5595831.1"/>
    <property type="molecule type" value="Genomic_DNA"/>
</dbReference>
<feature type="region of interest" description="Disordered" evidence="1">
    <location>
        <begin position="503"/>
        <end position="525"/>
    </location>
</feature>
<dbReference type="PANTHER" id="PTHR43767">
    <property type="entry name" value="LONG-CHAIN-FATTY-ACID--COA LIGASE"/>
    <property type="match status" value="1"/>
</dbReference>
<dbReference type="PANTHER" id="PTHR43767:SF1">
    <property type="entry name" value="NONRIBOSOMAL PEPTIDE SYNTHASE PES1 (EUROFUNG)-RELATED"/>
    <property type="match status" value="1"/>
</dbReference>
<evidence type="ECO:0000256" key="1">
    <source>
        <dbReference type="SAM" id="MobiDB-lite"/>
    </source>
</evidence>
<evidence type="ECO:0000259" key="3">
    <source>
        <dbReference type="Pfam" id="PF13193"/>
    </source>
</evidence>
<dbReference type="SUPFAM" id="SSF56801">
    <property type="entry name" value="Acetyl-CoA synthetase-like"/>
    <property type="match status" value="1"/>
</dbReference>
<dbReference type="Gene3D" id="3.40.50.12780">
    <property type="entry name" value="N-terminal domain of ligase-like"/>
    <property type="match status" value="1"/>
</dbReference>
<dbReference type="InterPro" id="IPR020845">
    <property type="entry name" value="AMP-binding_CS"/>
</dbReference>
<comment type="caution">
    <text evidence="4">The sequence shown here is derived from an EMBL/GenBank/DDBJ whole genome shotgun (WGS) entry which is preliminary data.</text>
</comment>
<evidence type="ECO:0000259" key="2">
    <source>
        <dbReference type="Pfam" id="PF00501"/>
    </source>
</evidence>
<gene>
    <name evidence="4" type="ORF">R7226_15895</name>
</gene>
<evidence type="ECO:0000313" key="4">
    <source>
        <dbReference type="EMBL" id="MDW5595831.1"/>
    </source>
</evidence>
<dbReference type="Pfam" id="PF00501">
    <property type="entry name" value="AMP-binding"/>
    <property type="match status" value="1"/>
</dbReference>
<dbReference type="InterPro" id="IPR042099">
    <property type="entry name" value="ANL_N_sf"/>
</dbReference>
<dbReference type="InterPro" id="IPR000873">
    <property type="entry name" value="AMP-dep_synth/lig_dom"/>
</dbReference>
<evidence type="ECO:0000313" key="5">
    <source>
        <dbReference type="Proteomes" id="UP001284601"/>
    </source>
</evidence>
<sequence length="525" mass="56787">MSDTIVELVARAGATDPDGPALIFEDGLTVSRGELLARAERFAGYLRGVVRPGEMVAAMMANRTEFMVAWFATAAVGGVFVALNPEAGDHDLTHVLTDSGAVAFIGDGDAIARLARLDSELPALRERIAVADGEPGGLDAYSGAEPLTFAGLDLDPAAITNVYYTSGTTGAPKGCMVDHRYWRRLVDGYRHERGLETGDRILCCLKFFYNDPSWQLLTSLEAGVGLVVMRRFSVSRFWRVVNDNDVTQLFTIGSIPALLLSAPPSELERSHRVRYGIQVAIDAALHREMTDRWGMPWTDTYGLTETGGLIATPLADAERMTGSGIMGTARTDVETRLLAEDGSEVPAGTPGELFVRAPFIMSGYLNRPEATAEAVDPDGWFRTGDLMQVDADGWFTFLGRKKDIVRRAGENISAGEVEEVLRSHPAVIDAAVVPVADTLRGEEVLAHVYLAPEAAAAGDLDALRVALVDHAAERLAKHKVPRYLLLRAEDFPRTPSMRVAKQQLPRGEVPADAWDREAASAGSAR</sequence>
<organism evidence="4 5">
    <name type="scientific">Conexibacter stalactiti</name>
    <dbReference type="NCBI Taxonomy" id="1940611"/>
    <lineage>
        <taxon>Bacteria</taxon>
        <taxon>Bacillati</taxon>
        <taxon>Actinomycetota</taxon>
        <taxon>Thermoleophilia</taxon>
        <taxon>Solirubrobacterales</taxon>
        <taxon>Conexibacteraceae</taxon>
        <taxon>Conexibacter</taxon>
    </lineage>
</organism>
<keyword evidence="5" id="KW-1185">Reference proteome</keyword>
<dbReference type="Gene3D" id="3.30.300.30">
    <property type="match status" value="1"/>
</dbReference>
<dbReference type="InterPro" id="IPR045851">
    <property type="entry name" value="AMP-bd_C_sf"/>
</dbReference>
<proteinExistence type="predicted"/>
<dbReference type="InterPro" id="IPR025110">
    <property type="entry name" value="AMP-bd_C"/>
</dbReference>
<name>A0ABU4HR97_9ACTN</name>
<feature type="domain" description="AMP-binding enzyme C-terminal" evidence="3">
    <location>
        <begin position="416"/>
        <end position="496"/>
    </location>
</feature>
<reference evidence="5" key="1">
    <citation type="submission" date="2023-07" db="EMBL/GenBank/DDBJ databases">
        <title>Conexibacter stalactiti sp. nov., isolated from stalactites in a lava cave and emended description of the genus Conexibacter.</title>
        <authorList>
            <person name="Lee S.D."/>
        </authorList>
    </citation>
    <scope>NUCLEOTIDE SEQUENCE [LARGE SCALE GENOMIC DNA]</scope>
    <source>
        <strain evidence="5">KCTC 39840</strain>
    </source>
</reference>
<feature type="domain" description="AMP-dependent synthetase/ligase" evidence="2">
    <location>
        <begin position="11"/>
        <end position="365"/>
    </location>
</feature>
<accession>A0ABU4HR97</accession>
<dbReference type="Proteomes" id="UP001284601">
    <property type="component" value="Unassembled WGS sequence"/>
</dbReference>
<protein>
    <submittedName>
        <fullName evidence="4">AMP-binding protein</fullName>
    </submittedName>
</protein>
<dbReference type="RefSeq" id="WP_318598175.1">
    <property type="nucleotide sequence ID" value="NZ_JAWSTH010000041.1"/>
</dbReference>
<dbReference type="InterPro" id="IPR050237">
    <property type="entry name" value="ATP-dep_AMP-bd_enzyme"/>
</dbReference>
<dbReference type="PROSITE" id="PS00455">
    <property type="entry name" value="AMP_BINDING"/>
    <property type="match status" value="1"/>
</dbReference>
<dbReference type="Pfam" id="PF13193">
    <property type="entry name" value="AMP-binding_C"/>
    <property type="match status" value="1"/>
</dbReference>